<dbReference type="EMBL" id="JAEAOA010001616">
    <property type="protein sequence ID" value="KAK3576250.1"/>
    <property type="molecule type" value="Genomic_DNA"/>
</dbReference>
<evidence type="ECO:0000313" key="2">
    <source>
        <dbReference type="EMBL" id="KAK3576250.1"/>
    </source>
</evidence>
<organism evidence="2 3">
    <name type="scientific">Potamilus streckersoni</name>
    <dbReference type="NCBI Taxonomy" id="2493646"/>
    <lineage>
        <taxon>Eukaryota</taxon>
        <taxon>Metazoa</taxon>
        <taxon>Spiralia</taxon>
        <taxon>Lophotrochozoa</taxon>
        <taxon>Mollusca</taxon>
        <taxon>Bivalvia</taxon>
        <taxon>Autobranchia</taxon>
        <taxon>Heteroconchia</taxon>
        <taxon>Palaeoheterodonta</taxon>
        <taxon>Unionida</taxon>
        <taxon>Unionoidea</taxon>
        <taxon>Unionidae</taxon>
        <taxon>Ambleminae</taxon>
        <taxon>Lampsilini</taxon>
        <taxon>Potamilus</taxon>
    </lineage>
</organism>
<protein>
    <submittedName>
        <fullName evidence="2">Uncharacterized protein</fullName>
    </submittedName>
</protein>
<dbReference type="AlphaFoldDB" id="A0AAE0RN72"/>
<proteinExistence type="predicted"/>
<dbReference type="Proteomes" id="UP001195483">
    <property type="component" value="Unassembled WGS sequence"/>
</dbReference>
<feature type="compositionally biased region" description="Basic and acidic residues" evidence="1">
    <location>
        <begin position="1"/>
        <end position="15"/>
    </location>
</feature>
<sequence>MERLRIKVESRRGEEPNVQLGPSSRRTEDRRTVQITMPMFNDKDEIIDNFLTQFEKLALIHQIPKEQWAINISAFLQGAAKEVYHNLAPAEIDDYEALKKDLLRHYKLTAESFRKLFRVI</sequence>
<reference evidence="2" key="1">
    <citation type="journal article" date="2021" name="Genome Biol. Evol.">
        <title>A High-Quality Reference Genome for a Parasitic Bivalve with Doubly Uniparental Inheritance (Bivalvia: Unionida).</title>
        <authorList>
            <person name="Smith C.H."/>
        </authorList>
    </citation>
    <scope>NUCLEOTIDE SEQUENCE</scope>
    <source>
        <strain evidence="2">CHS0354</strain>
    </source>
</reference>
<name>A0AAE0RN72_9BIVA</name>
<keyword evidence="3" id="KW-1185">Reference proteome</keyword>
<comment type="caution">
    <text evidence="2">The sequence shown here is derived from an EMBL/GenBank/DDBJ whole genome shotgun (WGS) entry which is preliminary data.</text>
</comment>
<reference evidence="2" key="3">
    <citation type="submission" date="2023-05" db="EMBL/GenBank/DDBJ databases">
        <authorList>
            <person name="Smith C.H."/>
        </authorList>
    </citation>
    <scope>NUCLEOTIDE SEQUENCE</scope>
    <source>
        <strain evidence="2">CHS0354</strain>
        <tissue evidence="2">Mantle</tissue>
    </source>
</reference>
<dbReference type="PANTHER" id="PTHR46888:SF1">
    <property type="entry name" value="RIBONUCLEASE H"/>
    <property type="match status" value="1"/>
</dbReference>
<reference evidence="2" key="2">
    <citation type="journal article" date="2021" name="Genome Biol. Evol.">
        <title>Developing a high-quality reference genome for a parasitic bivalve with doubly uniparental inheritance (Bivalvia: Unionida).</title>
        <authorList>
            <person name="Smith C.H."/>
        </authorList>
    </citation>
    <scope>NUCLEOTIDE SEQUENCE</scope>
    <source>
        <strain evidence="2">CHS0354</strain>
        <tissue evidence="2">Mantle</tissue>
    </source>
</reference>
<gene>
    <name evidence="2" type="ORF">CHS0354_027049</name>
</gene>
<accession>A0AAE0RN72</accession>
<feature type="region of interest" description="Disordered" evidence="1">
    <location>
        <begin position="1"/>
        <end position="28"/>
    </location>
</feature>
<dbReference type="PANTHER" id="PTHR46888">
    <property type="entry name" value="ZINC KNUCKLE DOMAINCONTAINING PROTEIN-RELATED"/>
    <property type="match status" value="1"/>
</dbReference>
<evidence type="ECO:0000313" key="3">
    <source>
        <dbReference type="Proteomes" id="UP001195483"/>
    </source>
</evidence>
<evidence type="ECO:0000256" key="1">
    <source>
        <dbReference type="SAM" id="MobiDB-lite"/>
    </source>
</evidence>